<organism evidence="9 10">
    <name type="scientific">Caryophanon latum</name>
    <dbReference type="NCBI Taxonomy" id="33977"/>
    <lineage>
        <taxon>Bacteria</taxon>
        <taxon>Bacillati</taxon>
        <taxon>Bacillota</taxon>
        <taxon>Bacilli</taxon>
        <taxon>Bacillales</taxon>
        <taxon>Caryophanaceae</taxon>
        <taxon>Caryophanon</taxon>
    </lineage>
</organism>
<keyword evidence="3 8" id="KW-0812">Transmembrane</keyword>
<dbReference type="Gene3D" id="1.10.357.140">
    <property type="entry name" value="UbiA prenyltransferase"/>
    <property type="match status" value="1"/>
</dbReference>
<comment type="subunit">
    <text evidence="8">Interacts with CtaA.</text>
</comment>
<dbReference type="EMBL" id="MATO01000037">
    <property type="protein sequence ID" value="OCS90463.1"/>
    <property type="molecule type" value="Genomic_DNA"/>
</dbReference>
<dbReference type="CDD" id="cd13957">
    <property type="entry name" value="PT_UbiA_Cox10"/>
    <property type="match status" value="1"/>
</dbReference>
<dbReference type="InterPro" id="IPR000537">
    <property type="entry name" value="UbiA_prenyltransferase"/>
</dbReference>
<feature type="transmembrane region" description="Helical" evidence="8">
    <location>
        <begin position="65"/>
        <end position="86"/>
    </location>
</feature>
<keyword evidence="8" id="KW-1003">Cell membrane</keyword>
<comment type="function">
    <text evidence="8">Converts heme B (protoheme IX) to heme O by substitution of the vinyl group on carbon 2 of heme B porphyrin ring with a hydroxyethyl farnesyl side group.</text>
</comment>
<comment type="miscellaneous">
    <text evidence="8">Carbon 2 of the heme B porphyrin ring is defined according to the Fischer nomenclature.</text>
</comment>
<dbReference type="InterPro" id="IPR044878">
    <property type="entry name" value="UbiA_sf"/>
</dbReference>
<gene>
    <name evidence="8" type="primary">ctaB</name>
    <name evidence="9" type="ORF">A6K76_11395</name>
</gene>
<evidence type="ECO:0000256" key="6">
    <source>
        <dbReference type="ARBA" id="ARBA00023136"/>
    </source>
</evidence>
<evidence type="ECO:0000313" key="10">
    <source>
        <dbReference type="Proteomes" id="UP000093482"/>
    </source>
</evidence>
<evidence type="ECO:0000256" key="5">
    <source>
        <dbReference type="ARBA" id="ARBA00023133"/>
    </source>
</evidence>
<comment type="caution">
    <text evidence="9">The sequence shown here is derived from an EMBL/GenBank/DDBJ whole genome shotgun (WGS) entry which is preliminary data.</text>
</comment>
<keyword evidence="4 8" id="KW-1133">Transmembrane helix</keyword>
<evidence type="ECO:0000313" key="9">
    <source>
        <dbReference type="EMBL" id="OCS90463.1"/>
    </source>
</evidence>
<comment type="similarity">
    <text evidence="8">Belongs to the UbiA prenyltransferase family. Protoheme IX farnesyltransferase subfamily.</text>
</comment>
<dbReference type="NCBIfam" id="TIGR01473">
    <property type="entry name" value="cyoE_ctaB"/>
    <property type="match status" value="1"/>
</dbReference>
<proteinExistence type="inferred from homology"/>
<feature type="transmembrane region" description="Helical" evidence="8">
    <location>
        <begin position="107"/>
        <end position="127"/>
    </location>
</feature>
<keyword evidence="6 8" id="KW-0472">Membrane</keyword>
<dbReference type="InterPro" id="IPR006369">
    <property type="entry name" value="Protohaem_IX_farnesylTrfase"/>
</dbReference>
<dbReference type="RefSeq" id="WP_066464714.1">
    <property type="nucleotide sequence ID" value="NZ_MATO01000037.1"/>
</dbReference>
<feature type="transmembrane region" description="Helical" evidence="8">
    <location>
        <begin position="237"/>
        <end position="270"/>
    </location>
</feature>
<feature type="transmembrane region" description="Helical" evidence="8">
    <location>
        <begin position="133"/>
        <end position="151"/>
    </location>
</feature>
<keyword evidence="10" id="KW-1185">Reference proteome</keyword>
<name>A0A1C0YTI2_9BACL</name>
<dbReference type="GO" id="GO:0005886">
    <property type="term" value="C:plasma membrane"/>
    <property type="evidence" value="ECO:0007669"/>
    <property type="project" value="UniProtKB-SubCell"/>
</dbReference>
<dbReference type="AlphaFoldDB" id="A0A1C0YTI2"/>
<evidence type="ECO:0000256" key="8">
    <source>
        <dbReference type="HAMAP-Rule" id="MF_00154"/>
    </source>
</evidence>
<protein>
    <recommendedName>
        <fullName evidence="8">Protoheme IX farnesyltransferase</fullName>
        <ecNumber evidence="8">2.5.1.141</ecNumber>
    </recommendedName>
    <alternativeName>
        <fullName evidence="8">Heme B farnesyltransferase</fullName>
    </alternativeName>
    <alternativeName>
        <fullName evidence="8">Heme O synthase</fullName>
    </alternativeName>
</protein>
<evidence type="ECO:0000256" key="2">
    <source>
        <dbReference type="ARBA" id="ARBA00022679"/>
    </source>
</evidence>
<dbReference type="GO" id="GO:0008495">
    <property type="term" value="F:protoheme IX farnesyltransferase activity"/>
    <property type="evidence" value="ECO:0007669"/>
    <property type="project" value="UniProtKB-UniRule"/>
</dbReference>
<dbReference type="UniPathway" id="UPA00834">
    <property type="reaction ID" value="UER00712"/>
</dbReference>
<dbReference type="HAMAP" id="MF_00154">
    <property type="entry name" value="CyoE_CtaB"/>
    <property type="match status" value="1"/>
</dbReference>
<accession>A0A1C0YTI2</accession>
<comment type="pathway">
    <text evidence="8">Porphyrin-containing compound metabolism; heme O biosynthesis; heme O from protoheme: step 1/1.</text>
</comment>
<dbReference type="PROSITE" id="PS00943">
    <property type="entry name" value="UBIA"/>
    <property type="match status" value="1"/>
</dbReference>
<dbReference type="InterPro" id="IPR030470">
    <property type="entry name" value="UbiA_prenylTrfase_CS"/>
</dbReference>
<evidence type="ECO:0000256" key="1">
    <source>
        <dbReference type="ARBA" id="ARBA00004141"/>
    </source>
</evidence>
<dbReference type="PANTHER" id="PTHR43448:SF2">
    <property type="entry name" value="PROTOHEME IX FARNESYLTRANSFERASE, MITOCHONDRIAL"/>
    <property type="match status" value="1"/>
</dbReference>
<keyword evidence="2 8" id="KW-0808">Transferase</keyword>
<evidence type="ECO:0000256" key="4">
    <source>
        <dbReference type="ARBA" id="ARBA00022989"/>
    </source>
</evidence>
<feature type="transmembrane region" description="Helical" evidence="8">
    <location>
        <begin position="187"/>
        <end position="207"/>
    </location>
</feature>
<keyword evidence="5 8" id="KW-0350">Heme biosynthesis</keyword>
<feature type="transmembrane region" description="Helical" evidence="8">
    <location>
        <begin position="34"/>
        <end position="53"/>
    </location>
</feature>
<comment type="subcellular location">
    <subcellularLocation>
        <location evidence="8">Cell membrane</location>
        <topology evidence="8">Multi-pass membrane protein</topology>
    </subcellularLocation>
    <subcellularLocation>
        <location evidence="1">Membrane</location>
        <topology evidence="1">Multi-pass membrane protein</topology>
    </subcellularLocation>
</comment>
<dbReference type="Pfam" id="PF01040">
    <property type="entry name" value="UbiA"/>
    <property type="match status" value="1"/>
</dbReference>
<dbReference type="OrthoDB" id="9814417at2"/>
<feature type="transmembrane region" description="Helical" evidence="8">
    <location>
        <begin position="163"/>
        <end position="181"/>
    </location>
</feature>
<evidence type="ECO:0000256" key="7">
    <source>
        <dbReference type="ARBA" id="ARBA00047690"/>
    </source>
</evidence>
<dbReference type="EC" id="2.5.1.141" evidence="8"/>
<reference evidence="9 10" key="1">
    <citation type="submission" date="2016-07" db="EMBL/GenBank/DDBJ databases">
        <title>Caryophanon latum genome sequencing.</title>
        <authorList>
            <person name="Verma A."/>
            <person name="Pal Y."/>
            <person name="Krishnamurthi S."/>
        </authorList>
    </citation>
    <scope>NUCLEOTIDE SEQUENCE [LARGE SCALE GENOMIC DNA]</scope>
    <source>
        <strain evidence="9 10">DSM 14151</strain>
    </source>
</reference>
<dbReference type="PANTHER" id="PTHR43448">
    <property type="entry name" value="PROTOHEME IX FARNESYLTRANSFERASE, MITOCHONDRIAL"/>
    <property type="match status" value="1"/>
</dbReference>
<dbReference type="Proteomes" id="UP000093482">
    <property type="component" value="Unassembled WGS sequence"/>
</dbReference>
<feature type="transmembrane region" description="Helical" evidence="8">
    <location>
        <begin position="290"/>
        <end position="312"/>
    </location>
</feature>
<comment type="catalytic activity">
    <reaction evidence="7 8">
        <text>heme b + (2E,6E)-farnesyl diphosphate + H2O = Fe(II)-heme o + diphosphate</text>
        <dbReference type="Rhea" id="RHEA:28070"/>
        <dbReference type="ChEBI" id="CHEBI:15377"/>
        <dbReference type="ChEBI" id="CHEBI:33019"/>
        <dbReference type="ChEBI" id="CHEBI:60344"/>
        <dbReference type="ChEBI" id="CHEBI:60530"/>
        <dbReference type="ChEBI" id="CHEBI:175763"/>
        <dbReference type="EC" id="2.5.1.141"/>
    </reaction>
</comment>
<sequence length="313" mass="34614">MNNLYKNEYKKTGIDTLIEQRSMSQIIAATIKTGIIKSNVFAMFAGLSMALYVNGLNPFAHVWDIVAAFIGSFLVIGAAGTFNNVYDMDIDALMDRTKSRPTVVGDISKSAAIWLGIIMAIAGLGILWSASMYAALFGFLGLFFYVGPYTMWTKRTTVYNTEVGSISGAFPPLIGWGAVSSDLTNPAIWGLFFVMVIWQMPHFYAIAIRKHDDYAKASVPMLPVVKGFKRTYTQSNVYLVLLIVVSFTMAAFSEAIMVLTLVLSVIWLYISLKYAKQQDDAKWAKVMFAYSLVYLMVLFGGIILYSLVGLVVA</sequence>
<evidence type="ECO:0000256" key="3">
    <source>
        <dbReference type="ARBA" id="ARBA00022692"/>
    </source>
</evidence>
<dbReference type="GO" id="GO:0048034">
    <property type="term" value="P:heme O biosynthetic process"/>
    <property type="evidence" value="ECO:0007669"/>
    <property type="project" value="UniProtKB-UniRule"/>
</dbReference>